<proteinExistence type="predicted"/>
<dbReference type="RefSeq" id="XP_072829578.1">
    <property type="nucleotide sequence ID" value="XM_072973477.1"/>
</dbReference>
<protein>
    <submittedName>
        <fullName evidence="5">Diphthamide biosynthesis protein 3-like</fullName>
    </submittedName>
</protein>
<dbReference type="SUPFAM" id="SSF144217">
    <property type="entry name" value="CSL zinc finger"/>
    <property type="match status" value="1"/>
</dbReference>
<accession>A0ABM5E8V8</accession>
<keyword evidence="4" id="KW-1185">Reference proteome</keyword>
<evidence type="ECO:0000256" key="2">
    <source>
        <dbReference type="ARBA" id="ARBA00023004"/>
    </source>
</evidence>
<reference evidence="4" key="1">
    <citation type="submission" date="2025-05" db="UniProtKB">
        <authorList>
            <consortium name="RefSeq"/>
        </authorList>
    </citation>
    <scope>NUCLEOTIDE SEQUENCE [LARGE SCALE GENOMIC DNA]</scope>
</reference>
<feature type="domain" description="DPH-type MB" evidence="3">
    <location>
        <begin position="4"/>
        <end position="57"/>
    </location>
</feature>
<sequence length="57" mass="6565">MAVFHDEVEIEEFQHDEDSEMYFCPCLYGDDFSITKSSFMCGETVTDPSTNKELVNC</sequence>
<keyword evidence="1" id="KW-0479">Metal-binding</keyword>
<organism evidence="4 5">
    <name type="scientific">Vicugna pacos</name>
    <name type="common">Alpaca</name>
    <name type="synonym">Lama pacos</name>
    <dbReference type="NCBI Taxonomy" id="30538"/>
    <lineage>
        <taxon>Eukaryota</taxon>
        <taxon>Metazoa</taxon>
        <taxon>Chordata</taxon>
        <taxon>Craniata</taxon>
        <taxon>Vertebrata</taxon>
        <taxon>Euteleostomi</taxon>
        <taxon>Mammalia</taxon>
        <taxon>Eutheria</taxon>
        <taxon>Laurasiatheria</taxon>
        <taxon>Artiodactyla</taxon>
        <taxon>Tylopoda</taxon>
        <taxon>Camelidae</taxon>
        <taxon>Vicugna</taxon>
    </lineage>
</organism>
<dbReference type="GeneID" id="140700273"/>
<name>A0ABM5E8V8_VICPA</name>
<gene>
    <name evidence="5" type="primary">LOC140700273</name>
</gene>
<keyword evidence="2" id="KW-0408">Iron</keyword>
<evidence type="ECO:0000256" key="1">
    <source>
        <dbReference type="ARBA" id="ARBA00022723"/>
    </source>
</evidence>
<dbReference type="InterPro" id="IPR036671">
    <property type="entry name" value="DPH_MB_sf"/>
</dbReference>
<dbReference type="InterPro" id="IPR007872">
    <property type="entry name" value="DPH_MB_dom"/>
</dbReference>
<reference evidence="5" key="2">
    <citation type="submission" date="2025-08" db="UniProtKB">
        <authorList>
            <consortium name="RefSeq"/>
        </authorList>
    </citation>
    <scope>IDENTIFICATION</scope>
</reference>
<dbReference type="Gene3D" id="3.10.660.10">
    <property type="entry name" value="DPH Zinc finger"/>
    <property type="match status" value="1"/>
</dbReference>
<dbReference type="Proteomes" id="UP001652581">
    <property type="component" value="Chromosome 2"/>
</dbReference>
<evidence type="ECO:0000313" key="5">
    <source>
        <dbReference type="RefSeq" id="XP_072829578.1"/>
    </source>
</evidence>
<dbReference type="PROSITE" id="PS51074">
    <property type="entry name" value="DPH_MB"/>
    <property type="match status" value="1"/>
</dbReference>
<evidence type="ECO:0000313" key="4">
    <source>
        <dbReference type="Proteomes" id="UP001652581"/>
    </source>
</evidence>
<evidence type="ECO:0000259" key="3">
    <source>
        <dbReference type="PROSITE" id="PS51074"/>
    </source>
</evidence>